<keyword evidence="3" id="KW-1185">Reference proteome</keyword>
<evidence type="ECO:0000256" key="1">
    <source>
        <dbReference type="SAM" id="SignalP"/>
    </source>
</evidence>
<name>A0ABT9HPY5_9SPHN</name>
<evidence type="ECO:0000313" key="3">
    <source>
        <dbReference type="Proteomes" id="UP001240639"/>
    </source>
</evidence>
<protein>
    <submittedName>
        <fullName evidence="2">Uncharacterized protein</fullName>
    </submittedName>
</protein>
<reference evidence="2 3" key="1">
    <citation type="submission" date="2023-08" db="EMBL/GenBank/DDBJ databases">
        <title>genomic of G39.</title>
        <authorList>
            <person name="Wang Y."/>
        </authorList>
    </citation>
    <scope>NUCLEOTIDE SEQUENCE [LARGE SCALE GENOMIC DNA]</scope>
    <source>
        <strain evidence="2 3">G39</strain>
    </source>
</reference>
<dbReference type="EMBL" id="JAVAIM010000001">
    <property type="protein sequence ID" value="MDP4575213.1"/>
    <property type="molecule type" value="Genomic_DNA"/>
</dbReference>
<dbReference type="RefSeq" id="WP_305932538.1">
    <property type="nucleotide sequence ID" value="NZ_JAVAIM010000001.1"/>
</dbReference>
<accession>A0ABT9HPY5</accession>
<feature type="chain" id="PRO_5047414079" evidence="1">
    <location>
        <begin position="18"/>
        <end position="128"/>
    </location>
</feature>
<comment type="caution">
    <text evidence="2">The sequence shown here is derived from an EMBL/GenBank/DDBJ whole genome shotgun (WGS) entry which is preliminary data.</text>
</comment>
<keyword evidence="1" id="KW-0732">Signal</keyword>
<sequence length="128" mass="13645">MHYLVLPALALAGVAIAAEPDEERAVSGEIEMAAEATPCDGSVPVFNPEGCPEKPIDVDECEQTITQVRDANGQPSLRREGAVPEDAEMIAAVDHRIDGCSVMVMHNDTSDVRPVPELDDRVELIPAG</sequence>
<feature type="signal peptide" evidence="1">
    <location>
        <begin position="1"/>
        <end position="17"/>
    </location>
</feature>
<evidence type="ECO:0000313" key="2">
    <source>
        <dbReference type="EMBL" id="MDP4575213.1"/>
    </source>
</evidence>
<organism evidence="2 3">
    <name type="scientific">Qipengyuania profundimaris</name>
    <dbReference type="NCBI Taxonomy" id="3067652"/>
    <lineage>
        <taxon>Bacteria</taxon>
        <taxon>Pseudomonadati</taxon>
        <taxon>Pseudomonadota</taxon>
        <taxon>Alphaproteobacteria</taxon>
        <taxon>Sphingomonadales</taxon>
        <taxon>Erythrobacteraceae</taxon>
        <taxon>Qipengyuania</taxon>
    </lineage>
</organism>
<dbReference type="Proteomes" id="UP001240639">
    <property type="component" value="Unassembled WGS sequence"/>
</dbReference>
<proteinExistence type="predicted"/>
<gene>
    <name evidence="2" type="ORF">Q9K02_08710</name>
</gene>